<dbReference type="GO" id="GO:0090090">
    <property type="term" value="P:negative regulation of canonical Wnt signaling pathway"/>
    <property type="evidence" value="ECO:0007669"/>
    <property type="project" value="TreeGrafter"/>
</dbReference>
<sequence>MIFQRGNCTTHPPSRKIGDVTLVVNTTIDSARDEDALMITFQTEVKPPPNAKVCKTDKNCDKQQFCHREIFLGFDLSYCMACSKNGGRCHADSHCCDKSLCRWGRCREGATSGQIGTICVKDSGCGENECCALVEGIDEAICRPLATEGQHCCSKDEAENLKKGNKKTKSSLSLFEKFIQERSIPYQGLPFECPCIKGLKCVNYGQTFVSVFDLPEAQYGGVCVPGWAQPDRPVAPTLDEISRLQAEKIEGVIGGKKEE</sequence>
<evidence type="ECO:0000256" key="2">
    <source>
        <dbReference type="ARBA" id="ARBA00010842"/>
    </source>
</evidence>
<organism evidence="9 10">
    <name type="scientific">Patiria miniata</name>
    <name type="common">Bat star</name>
    <name type="synonym">Asterina miniata</name>
    <dbReference type="NCBI Taxonomy" id="46514"/>
    <lineage>
        <taxon>Eukaryota</taxon>
        <taxon>Metazoa</taxon>
        <taxon>Echinodermata</taxon>
        <taxon>Eleutherozoa</taxon>
        <taxon>Asterozoa</taxon>
        <taxon>Asteroidea</taxon>
        <taxon>Valvatacea</taxon>
        <taxon>Valvatida</taxon>
        <taxon>Asterinidae</taxon>
        <taxon>Patiria</taxon>
    </lineage>
</organism>
<dbReference type="AlphaFoldDB" id="A0A914BTB5"/>
<dbReference type="EnsemblMetazoa" id="XM_038223526.1">
    <property type="protein sequence ID" value="XP_038079454.1"/>
    <property type="gene ID" value="LOC119746543"/>
</dbReference>
<evidence type="ECO:0000256" key="3">
    <source>
        <dbReference type="ARBA" id="ARBA00022473"/>
    </source>
</evidence>
<proteinExistence type="inferred from homology"/>
<dbReference type="InterPro" id="IPR039863">
    <property type="entry name" value="DKK1-4"/>
</dbReference>
<evidence type="ECO:0000313" key="10">
    <source>
        <dbReference type="Proteomes" id="UP000887568"/>
    </source>
</evidence>
<evidence type="ECO:0000256" key="5">
    <source>
        <dbReference type="ARBA" id="ARBA00022687"/>
    </source>
</evidence>
<comment type="subcellular location">
    <subcellularLocation>
        <location evidence="1">Secreted</location>
    </subcellularLocation>
</comment>
<keyword evidence="6" id="KW-0732">Signal</keyword>
<dbReference type="PANTHER" id="PTHR12113:SF6">
    <property type="entry name" value="DICKKOPF N-TERMINAL CYSTEINE-RICH DOMAIN-CONTAINING PROTEIN"/>
    <property type="match status" value="1"/>
</dbReference>
<keyword evidence="5" id="KW-0879">Wnt signaling pathway</keyword>
<dbReference type="Proteomes" id="UP000887568">
    <property type="component" value="Unplaced"/>
</dbReference>
<comment type="similarity">
    <text evidence="2">Belongs to the dickkopf family.</text>
</comment>
<evidence type="ECO:0000259" key="8">
    <source>
        <dbReference type="Pfam" id="PF04706"/>
    </source>
</evidence>
<keyword evidence="10" id="KW-1185">Reference proteome</keyword>
<dbReference type="InterPro" id="IPR006796">
    <property type="entry name" value="Dickkopf_N"/>
</dbReference>
<dbReference type="Gene3D" id="2.10.80.10">
    <property type="entry name" value="Lipase, subunit A"/>
    <property type="match status" value="1"/>
</dbReference>
<dbReference type="GeneID" id="119746543"/>
<dbReference type="PANTHER" id="PTHR12113">
    <property type="entry name" value="DICKKOPF3-LIKE 3"/>
    <property type="match status" value="1"/>
</dbReference>
<keyword evidence="3" id="KW-0217">Developmental protein</keyword>
<dbReference type="GO" id="GO:0048019">
    <property type="term" value="F:receptor antagonist activity"/>
    <property type="evidence" value="ECO:0007669"/>
    <property type="project" value="TreeGrafter"/>
</dbReference>
<dbReference type="GO" id="GO:0039706">
    <property type="term" value="F:co-receptor binding"/>
    <property type="evidence" value="ECO:0007669"/>
    <property type="project" value="TreeGrafter"/>
</dbReference>
<evidence type="ECO:0000256" key="1">
    <source>
        <dbReference type="ARBA" id="ARBA00004613"/>
    </source>
</evidence>
<dbReference type="OrthoDB" id="6359792at2759"/>
<feature type="domain" description="Dickkopf N-terminal cysteine-rich" evidence="8">
    <location>
        <begin position="54"/>
        <end position="106"/>
    </location>
</feature>
<name>A0A914BTB5_PATMI</name>
<accession>A0A914BTB5</accession>
<reference evidence="9" key="1">
    <citation type="submission" date="2022-11" db="UniProtKB">
        <authorList>
            <consortium name="EnsemblMetazoa"/>
        </authorList>
    </citation>
    <scope>IDENTIFICATION</scope>
</reference>
<evidence type="ECO:0000256" key="6">
    <source>
        <dbReference type="ARBA" id="ARBA00022729"/>
    </source>
</evidence>
<evidence type="ECO:0000256" key="4">
    <source>
        <dbReference type="ARBA" id="ARBA00022525"/>
    </source>
</evidence>
<dbReference type="RefSeq" id="XP_038079454.1">
    <property type="nucleotide sequence ID" value="XM_038223526.1"/>
</dbReference>
<keyword evidence="7" id="KW-1015">Disulfide bond</keyword>
<evidence type="ECO:0000256" key="7">
    <source>
        <dbReference type="ARBA" id="ARBA00023157"/>
    </source>
</evidence>
<evidence type="ECO:0000313" key="9">
    <source>
        <dbReference type="EnsemblMetazoa" id="XP_038079454.1"/>
    </source>
</evidence>
<dbReference type="Pfam" id="PF04706">
    <property type="entry name" value="Dickkopf_N"/>
    <property type="match status" value="1"/>
</dbReference>
<protein>
    <recommendedName>
        <fullName evidence="8">Dickkopf N-terminal cysteine-rich domain-containing protein</fullName>
    </recommendedName>
</protein>
<dbReference type="GO" id="GO:0005615">
    <property type="term" value="C:extracellular space"/>
    <property type="evidence" value="ECO:0007669"/>
    <property type="project" value="TreeGrafter"/>
</dbReference>
<dbReference type="GO" id="GO:0016055">
    <property type="term" value="P:Wnt signaling pathway"/>
    <property type="evidence" value="ECO:0007669"/>
    <property type="project" value="UniProtKB-KW"/>
</dbReference>
<keyword evidence="4" id="KW-0964">Secreted</keyword>